<reference evidence="1 2" key="1">
    <citation type="submission" date="2021-06" db="EMBL/GenBank/DDBJ databases">
        <title>Caerostris extrusa draft genome.</title>
        <authorList>
            <person name="Kono N."/>
            <person name="Arakawa K."/>
        </authorList>
    </citation>
    <scope>NUCLEOTIDE SEQUENCE [LARGE SCALE GENOMIC DNA]</scope>
</reference>
<evidence type="ECO:0000313" key="1">
    <source>
        <dbReference type="EMBL" id="GIY23493.1"/>
    </source>
</evidence>
<dbReference type="Proteomes" id="UP001054945">
    <property type="component" value="Unassembled WGS sequence"/>
</dbReference>
<dbReference type="AlphaFoldDB" id="A0AAV4RUD3"/>
<keyword evidence="2" id="KW-1185">Reference proteome</keyword>
<proteinExistence type="predicted"/>
<gene>
    <name evidence="1" type="ORF">CEXT_613201</name>
</gene>
<name>A0AAV4RUD3_CAEEX</name>
<evidence type="ECO:0000313" key="2">
    <source>
        <dbReference type="Proteomes" id="UP001054945"/>
    </source>
</evidence>
<organism evidence="1 2">
    <name type="scientific">Caerostris extrusa</name>
    <name type="common">Bark spider</name>
    <name type="synonym">Caerostris bankana</name>
    <dbReference type="NCBI Taxonomy" id="172846"/>
    <lineage>
        <taxon>Eukaryota</taxon>
        <taxon>Metazoa</taxon>
        <taxon>Ecdysozoa</taxon>
        <taxon>Arthropoda</taxon>
        <taxon>Chelicerata</taxon>
        <taxon>Arachnida</taxon>
        <taxon>Araneae</taxon>
        <taxon>Araneomorphae</taxon>
        <taxon>Entelegynae</taxon>
        <taxon>Araneoidea</taxon>
        <taxon>Araneidae</taxon>
        <taxon>Caerostris</taxon>
    </lineage>
</organism>
<dbReference type="EMBL" id="BPLR01008279">
    <property type="protein sequence ID" value="GIY23493.1"/>
    <property type="molecule type" value="Genomic_DNA"/>
</dbReference>
<accession>A0AAV4RUD3</accession>
<comment type="caution">
    <text evidence="1">The sequence shown here is derived from an EMBL/GenBank/DDBJ whole genome shotgun (WGS) entry which is preliminary data.</text>
</comment>
<sequence length="150" mass="16901">MLSVKISRRIGSSTKEVVKFLPVGNVFLRILLLVRKKSILKITGLWSEVMAEMEVARQWVCSGTVPTPMVTVKVTSNEVRGEGIMDGEKIIDWGKKMPIRIGWIFLLWTDVSGDKSSWIWKIELNNGGLDCSKRRSRNVSHLIKIPVPPG</sequence>
<protein>
    <submittedName>
        <fullName evidence="1">Uncharacterized protein</fullName>
    </submittedName>
</protein>